<name>A0ABP0CX44_9PEZI</name>
<feature type="non-terminal residue" evidence="1">
    <location>
        <position position="438"/>
    </location>
</feature>
<organism evidence="1 2">
    <name type="scientific">Sporothrix eucalyptigena</name>
    <dbReference type="NCBI Taxonomy" id="1812306"/>
    <lineage>
        <taxon>Eukaryota</taxon>
        <taxon>Fungi</taxon>
        <taxon>Dikarya</taxon>
        <taxon>Ascomycota</taxon>
        <taxon>Pezizomycotina</taxon>
        <taxon>Sordariomycetes</taxon>
        <taxon>Sordariomycetidae</taxon>
        <taxon>Ophiostomatales</taxon>
        <taxon>Ophiostomataceae</taxon>
        <taxon>Sporothrix</taxon>
    </lineage>
</organism>
<dbReference type="PANTHER" id="PTHR42815:SF2">
    <property type="entry name" value="FAD-BINDING, PUTATIVE (AFU_ORTHOLOGUE AFUA_6G07600)-RELATED"/>
    <property type="match status" value="1"/>
</dbReference>
<reference evidence="1 2" key="1">
    <citation type="submission" date="2024-01" db="EMBL/GenBank/DDBJ databases">
        <authorList>
            <person name="Allen C."/>
            <person name="Tagirdzhanova G."/>
        </authorList>
    </citation>
    <scope>NUCLEOTIDE SEQUENCE [LARGE SCALE GENOMIC DNA]</scope>
</reference>
<proteinExistence type="predicted"/>
<evidence type="ECO:0008006" key="3">
    <source>
        <dbReference type="Google" id="ProtNLM"/>
    </source>
</evidence>
<sequence length="438" mass="47076">MTALHEHSIQWHDGEIAVHRLLNGPHYANPNPTSTGLSQAHAYRVAVSPLVAFGALDRQGRPWTTVLGGSPQFTHAVAPSVLGVQSIVDLDYDPVVDALFGRGGEDGKSKGAGELLRPGPENGPIMAGLSIDLMTRDRVKLSGKMIAGAVFARPNDSAEGETADAGRVGEVQMAFLVQEALGNCPKYLNKKKIRNHMPCPRLVYDSDKTSDPLPRAGLDLIREADLFFLSSTNGKTMDTNHRGGRQGFLRVANEGSSHSGAKRPTPLTLIYPEFSGNRLYQTLGNLQVKPLVGLAIPDFNTGNVLYCTGHTKTLVGTEASACLPHTKLAVRIIADRTIFVANGLPFRGEAVDFSPYNPPVRRLLSEMVAAGDDSLVAGTPEKNGTIATAVLLGRQEISPSVSRFTFTLEPDRNAHAAQLQWQAGQYMTLDFGPELDIG</sequence>
<evidence type="ECO:0000313" key="1">
    <source>
        <dbReference type="EMBL" id="CAK7236648.1"/>
    </source>
</evidence>
<dbReference type="PANTHER" id="PTHR42815">
    <property type="entry name" value="FAD-BINDING, PUTATIVE (AFU_ORTHOLOGUE AFUA_6G07600)-RELATED"/>
    <property type="match status" value="1"/>
</dbReference>
<dbReference type="EMBL" id="CAWUHD010000167">
    <property type="protein sequence ID" value="CAK7236648.1"/>
    <property type="molecule type" value="Genomic_DNA"/>
</dbReference>
<protein>
    <recommendedName>
        <fullName evidence="3">Oxidoreductase, FAD-binding protein</fullName>
    </recommendedName>
</protein>
<evidence type="ECO:0000313" key="2">
    <source>
        <dbReference type="Proteomes" id="UP001642482"/>
    </source>
</evidence>
<gene>
    <name evidence="1" type="ORF">SEUCBS140593_009690</name>
</gene>
<keyword evidence="2" id="KW-1185">Reference proteome</keyword>
<comment type="caution">
    <text evidence="1">The sequence shown here is derived from an EMBL/GenBank/DDBJ whole genome shotgun (WGS) entry which is preliminary data.</text>
</comment>
<dbReference type="Proteomes" id="UP001642482">
    <property type="component" value="Unassembled WGS sequence"/>
</dbReference>
<accession>A0ABP0CX44</accession>